<feature type="region of interest" description="Disordered" evidence="1">
    <location>
        <begin position="132"/>
        <end position="176"/>
    </location>
</feature>
<comment type="caution">
    <text evidence="2">The sequence shown here is derived from an EMBL/GenBank/DDBJ whole genome shotgun (WGS) entry which is preliminary data.</text>
</comment>
<evidence type="ECO:0000256" key="1">
    <source>
        <dbReference type="SAM" id="MobiDB-lite"/>
    </source>
</evidence>
<accession>A0A8K1FK02</accession>
<dbReference type="AlphaFoldDB" id="A0A8K1FK02"/>
<dbReference type="Proteomes" id="UP000794436">
    <property type="component" value="Unassembled WGS sequence"/>
</dbReference>
<dbReference type="OrthoDB" id="111136at2759"/>
<gene>
    <name evidence="2" type="ORF">Poli38472_009820</name>
</gene>
<evidence type="ECO:0000313" key="2">
    <source>
        <dbReference type="EMBL" id="TMW62327.1"/>
    </source>
</evidence>
<evidence type="ECO:0000313" key="3">
    <source>
        <dbReference type="Proteomes" id="UP000794436"/>
    </source>
</evidence>
<keyword evidence="3" id="KW-1185">Reference proteome</keyword>
<reference evidence="2" key="1">
    <citation type="submission" date="2019-03" db="EMBL/GenBank/DDBJ databases">
        <title>Long read genome sequence of the mycoparasitic Pythium oligandrum ATCC 38472 isolated from sugarbeet rhizosphere.</title>
        <authorList>
            <person name="Gaulin E."/>
        </authorList>
    </citation>
    <scope>NUCLEOTIDE SEQUENCE</scope>
    <source>
        <strain evidence="2">ATCC 38472_TT</strain>
    </source>
</reference>
<feature type="compositionally biased region" description="Low complexity" evidence="1">
    <location>
        <begin position="154"/>
        <end position="165"/>
    </location>
</feature>
<feature type="region of interest" description="Disordered" evidence="1">
    <location>
        <begin position="1"/>
        <end position="27"/>
    </location>
</feature>
<sequence length="176" mass="19665">MATTNMAAGSSSNKRMKRRRAESLEDGMQMEVDACSYDYAHDAEDDAEEEARSHKRSMLIRSNLRFLEKVPPIRDYQRDRSGRRGAIDGGDLTGAVMLSALEESFEETSFVTREPPARVAMVMPVPVPIVPVMDNRPDVHASRSPEHGRIRQTPQSSPLRSLQSPPKDDEARPASE</sequence>
<protein>
    <submittedName>
        <fullName evidence="2">Uncharacterized protein</fullName>
    </submittedName>
</protein>
<organism evidence="2 3">
    <name type="scientific">Pythium oligandrum</name>
    <name type="common">Mycoparasitic fungus</name>
    <dbReference type="NCBI Taxonomy" id="41045"/>
    <lineage>
        <taxon>Eukaryota</taxon>
        <taxon>Sar</taxon>
        <taxon>Stramenopiles</taxon>
        <taxon>Oomycota</taxon>
        <taxon>Peronosporomycetes</taxon>
        <taxon>Pythiales</taxon>
        <taxon>Pythiaceae</taxon>
        <taxon>Pythium</taxon>
    </lineage>
</organism>
<proteinExistence type="predicted"/>
<feature type="compositionally biased region" description="Polar residues" evidence="1">
    <location>
        <begin position="1"/>
        <end position="13"/>
    </location>
</feature>
<name>A0A8K1FK02_PYTOL</name>
<dbReference type="EMBL" id="SPLM01000074">
    <property type="protein sequence ID" value="TMW62327.1"/>
    <property type="molecule type" value="Genomic_DNA"/>
</dbReference>
<feature type="compositionally biased region" description="Basic and acidic residues" evidence="1">
    <location>
        <begin position="166"/>
        <end position="176"/>
    </location>
</feature>
<feature type="compositionally biased region" description="Basic and acidic residues" evidence="1">
    <location>
        <begin position="135"/>
        <end position="149"/>
    </location>
</feature>